<feature type="domain" description="PX" evidence="2">
    <location>
        <begin position="1"/>
        <end position="126"/>
    </location>
</feature>
<dbReference type="Gene3D" id="1.20.1270.60">
    <property type="entry name" value="Arfaptin homology (AH) domain/BAR domain"/>
    <property type="match status" value="1"/>
</dbReference>
<dbReference type="PANTHER" id="PTHR10555:SF170">
    <property type="entry name" value="FI18122P1"/>
    <property type="match status" value="1"/>
</dbReference>
<keyword evidence="4" id="KW-1185">Reference proteome</keyword>
<dbReference type="InterPro" id="IPR015404">
    <property type="entry name" value="Vps5_C"/>
</dbReference>
<dbReference type="InterPro" id="IPR001683">
    <property type="entry name" value="PX_dom"/>
</dbReference>
<dbReference type="PROSITE" id="PS50195">
    <property type="entry name" value="PX"/>
    <property type="match status" value="1"/>
</dbReference>
<evidence type="ECO:0000313" key="3">
    <source>
        <dbReference type="EMBL" id="KAG2224328.1"/>
    </source>
</evidence>
<sequence length="553" mass="63282">MTDSSLTLTVPEAAASTDIIQFKLVLGSRSEEGLEEYITRHQLVQPTVFRSFQQISWLHEKLTQAFPELVVPPLPEPPSLQRMDDQDYVERKRLQVLRFFEKLISRSVFADYDDFVHFLSNDMTPTEVGQVNRGVLSFLRFNRVMRSNTDRGFKSYKATEPVEGNDQDTFHRHQIYILMLESYFGTIAESLGQLIQTREGLADVLVTMGDVVIETTQSKYRLGEGDSEAQRKVQRGLDHKMQLFGLLMDELGFIFTRQGIEENMKFGDVMIEYKNSMDGLKTAFNVRTQKLMDYVESAKHRNKKRDKADKLKLRLGLNTPEVQATIAEEEEATQELQSSKQAFDLCQTKVKDEIQLFETQKQHDITRAIHDYVHLSLRYERSKLASLEKAVEEIRQFHPKPISLAHTLLPDDMNNDDESCSTTASSSTLEQQQHRKRRRRRGSRRKKHGPQAISSSASLPTSTPRKSKSQTALQTKTSDCESDQEERDNNNSKNNNNISSNNTRRHHSSSTAQSSSVRVSPFIRYESQSRVHISASYDERLGGAAGWLNSSSD</sequence>
<dbReference type="PANTHER" id="PTHR10555">
    <property type="entry name" value="SORTING NEXIN"/>
    <property type="match status" value="1"/>
</dbReference>
<reference evidence="3 4" key="1">
    <citation type="submission" date="2020-12" db="EMBL/GenBank/DDBJ databases">
        <title>Metabolic potential, ecology and presence of endohyphal bacteria is reflected in genomic diversity of Mucoromycotina.</title>
        <authorList>
            <person name="Muszewska A."/>
            <person name="Okrasinska A."/>
            <person name="Steczkiewicz K."/>
            <person name="Drgas O."/>
            <person name="Orlowska M."/>
            <person name="Perlinska-Lenart U."/>
            <person name="Aleksandrzak-Piekarczyk T."/>
            <person name="Szatraj K."/>
            <person name="Zielenkiewicz U."/>
            <person name="Pilsyk S."/>
            <person name="Malc E."/>
            <person name="Mieczkowski P."/>
            <person name="Kruszewska J.S."/>
            <person name="Biernat P."/>
            <person name="Pawlowska J."/>
        </authorList>
    </citation>
    <scope>NUCLEOTIDE SEQUENCE [LARGE SCALE GENOMIC DNA]</scope>
    <source>
        <strain evidence="3 4">CBS 142.35</strain>
    </source>
</reference>
<evidence type="ECO:0000259" key="2">
    <source>
        <dbReference type="PROSITE" id="PS50195"/>
    </source>
</evidence>
<feature type="region of interest" description="Disordered" evidence="1">
    <location>
        <begin position="406"/>
        <end position="520"/>
    </location>
</feature>
<gene>
    <name evidence="3" type="ORF">INT45_012897</name>
</gene>
<dbReference type="Proteomes" id="UP000646827">
    <property type="component" value="Unassembled WGS sequence"/>
</dbReference>
<feature type="compositionally biased region" description="Low complexity" evidence="1">
    <location>
        <begin position="491"/>
        <end position="502"/>
    </location>
</feature>
<accession>A0A8H7S972</accession>
<dbReference type="GO" id="GO:0035091">
    <property type="term" value="F:phosphatidylinositol binding"/>
    <property type="evidence" value="ECO:0007669"/>
    <property type="project" value="InterPro"/>
</dbReference>
<dbReference type="AlphaFoldDB" id="A0A8H7S972"/>
<comment type="caution">
    <text evidence="3">The sequence shown here is derived from an EMBL/GenBank/DDBJ whole genome shotgun (WGS) entry which is preliminary data.</text>
</comment>
<feature type="compositionally biased region" description="Basic residues" evidence="1">
    <location>
        <begin position="434"/>
        <end position="449"/>
    </location>
</feature>
<dbReference type="InterPro" id="IPR036871">
    <property type="entry name" value="PX_dom_sf"/>
</dbReference>
<dbReference type="SMART" id="SM00312">
    <property type="entry name" value="PX"/>
    <property type="match status" value="1"/>
</dbReference>
<feature type="compositionally biased region" description="Polar residues" evidence="1">
    <location>
        <begin position="452"/>
        <end position="477"/>
    </location>
</feature>
<feature type="compositionally biased region" description="Low complexity" evidence="1">
    <location>
        <begin position="509"/>
        <end position="520"/>
    </location>
</feature>
<dbReference type="SUPFAM" id="SSF103657">
    <property type="entry name" value="BAR/IMD domain-like"/>
    <property type="match status" value="1"/>
</dbReference>
<dbReference type="OrthoDB" id="5227681at2759"/>
<proteinExistence type="predicted"/>
<feature type="compositionally biased region" description="Polar residues" evidence="1">
    <location>
        <begin position="420"/>
        <end position="431"/>
    </location>
</feature>
<evidence type="ECO:0000313" key="4">
    <source>
        <dbReference type="Proteomes" id="UP000646827"/>
    </source>
</evidence>
<protein>
    <recommendedName>
        <fullName evidence="2">PX domain-containing protein</fullName>
    </recommendedName>
</protein>
<dbReference type="InterPro" id="IPR027267">
    <property type="entry name" value="AH/BAR_dom_sf"/>
</dbReference>
<organism evidence="3 4">
    <name type="scientific">Circinella minor</name>
    <dbReference type="NCBI Taxonomy" id="1195481"/>
    <lineage>
        <taxon>Eukaryota</taxon>
        <taxon>Fungi</taxon>
        <taxon>Fungi incertae sedis</taxon>
        <taxon>Mucoromycota</taxon>
        <taxon>Mucoromycotina</taxon>
        <taxon>Mucoromycetes</taxon>
        <taxon>Mucorales</taxon>
        <taxon>Lichtheimiaceae</taxon>
        <taxon>Circinella</taxon>
    </lineage>
</organism>
<evidence type="ECO:0000256" key="1">
    <source>
        <dbReference type="SAM" id="MobiDB-lite"/>
    </source>
</evidence>
<dbReference type="Pfam" id="PF09325">
    <property type="entry name" value="Vps5"/>
    <property type="match status" value="1"/>
</dbReference>
<dbReference type="Pfam" id="PF00787">
    <property type="entry name" value="PX"/>
    <property type="match status" value="1"/>
</dbReference>
<dbReference type="GO" id="GO:0005768">
    <property type="term" value="C:endosome"/>
    <property type="evidence" value="ECO:0007669"/>
    <property type="project" value="TreeGrafter"/>
</dbReference>
<dbReference type="SUPFAM" id="SSF64268">
    <property type="entry name" value="PX domain"/>
    <property type="match status" value="1"/>
</dbReference>
<name>A0A8H7S972_9FUNG</name>
<dbReference type="Gene3D" id="3.30.1520.10">
    <property type="entry name" value="Phox-like domain"/>
    <property type="match status" value="1"/>
</dbReference>
<dbReference type="EMBL" id="JAEPRB010000045">
    <property type="protein sequence ID" value="KAG2224328.1"/>
    <property type="molecule type" value="Genomic_DNA"/>
</dbReference>